<gene>
    <name evidence="1" type="ORF">BIW12_00910</name>
</gene>
<dbReference type="Pfam" id="PF13875">
    <property type="entry name" value="DUF4202"/>
    <property type="match status" value="1"/>
</dbReference>
<evidence type="ECO:0000313" key="2">
    <source>
        <dbReference type="Proteomes" id="UP000178198"/>
    </source>
</evidence>
<dbReference type="EMBL" id="CP017774">
    <property type="protein sequence ID" value="AOZ98111.1"/>
    <property type="molecule type" value="Genomic_DNA"/>
</dbReference>
<evidence type="ECO:0008006" key="3">
    <source>
        <dbReference type="Google" id="ProtNLM"/>
    </source>
</evidence>
<dbReference type="PANTHER" id="PTHR41729:SF1">
    <property type="entry name" value="GLUTAMYL-TRNA SYNTHETASE"/>
    <property type="match status" value="1"/>
</dbReference>
<dbReference type="OrthoDB" id="9799165at2"/>
<name>A0A1D9P6C1_9FLAO</name>
<keyword evidence="2" id="KW-1185">Reference proteome</keyword>
<sequence length="195" mass="22844">MTTTPFQQASQWIDAENAQDPNIEIHESISFPKELLYSNRMYEKLMDFFPSASEEVQIAAKAQHICRWKIARESYPMDRVGYLKWREDLKKFHAKLTAEILEKAGYNPEFIARVSFLIEKKLLKKDQETQLLEDVICLVFLEHYLEPFVEKHDTEKLKNIILKTWNKMSDKGHQAALKINYSPANLQLIKDAIGL</sequence>
<reference evidence="1 2" key="1">
    <citation type="submission" date="2016-10" db="EMBL/GenBank/DDBJ databases">
        <title>Complete Genome Sequence of Flavobacterium sp. PK15.</title>
        <authorList>
            <person name="Ekwe A."/>
            <person name="Kim S.B."/>
        </authorList>
    </citation>
    <scope>NUCLEOTIDE SEQUENCE [LARGE SCALE GENOMIC DNA]</scope>
    <source>
        <strain evidence="1 2">PK15</strain>
    </source>
</reference>
<accession>A0A1D9P6C1</accession>
<dbReference type="Proteomes" id="UP000178198">
    <property type="component" value="Chromosome"/>
</dbReference>
<dbReference type="KEGG" id="fcm:BIW12_00910"/>
<organism evidence="1 2">
    <name type="scientific">Flavobacterium commune</name>
    <dbReference type="NCBI Taxonomy" id="1306519"/>
    <lineage>
        <taxon>Bacteria</taxon>
        <taxon>Pseudomonadati</taxon>
        <taxon>Bacteroidota</taxon>
        <taxon>Flavobacteriia</taxon>
        <taxon>Flavobacteriales</taxon>
        <taxon>Flavobacteriaceae</taxon>
        <taxon>Flavobacterium</taxon>
    </lineage>
</organism>
<protein>
    <recommendedName>
        <fullName evidence="3">DUF4202 domain-containing protein</fullName>
    </recommendedName>
</protein>
<dbReference type="RefSeq" id="WP_071183386.1">
    <property type="nucleotide sequence ID" value="NZ_CP017774.1"/>
</dbReference>
<dbReference type="AlphaFoldDB" id="A0A1D9P6C1"/>
<proteinExistence type="predicted"/>
<dbReference type="STRING" id="1306519.BIW12_00910"/>
<dbReference type="PANTHER" id="PTHR41729">
    <property type="entry name" value="GLUTAMYL-TRNA SYNTHETASE"/>
    <property type="match status" value="1"/>
</dbReference>
<evidence type="ECO:0000313" key="1">
    <source>
        <dbReference type="EMBL" id="AOZ98111.1"/>
    </source>
</evidence>
<dbReference type="InterPro" id="IPR025255">
    <property type="entry name" value="DUF4202"/>
</dbReference>